<dbReference type="EMBL" id="CAJPWZ010002726">
    <property type="protein sequence ID" value="CAG2244087.1"/>
    <property type="molecule type" value="Genomic_DNA"/>
</dbReference>
<protein>
    <submittedName>
        <fullName evidence="3">Uncharacterized protein</fullName>
    </submittedName>
</protein>
<feature type="region of interest" description="Disordered" evidence="1">
    <location>
        <begin position="20"/>
        <end position="146"/>
    </location>
</feature>
<reference evidence="3" key="1">
    <citation type="submission" date="2021-03" db="EMBL/GenBank/DDBJ databases">
        <authorList>
            <person name="Bekaert M."/>
        </authorList>
    </citation>
    <scope>NUCLEOTIDE SEQUENCE</scope>
</reference>
<feature type="compositionally biased region" description="Polar residues" evidence="1">
    <location>
        <begin position="39"/>
        <end position="50"/>
    </location>
</feature>
<feature type="signal peptide" evidence="2">
    <location>
        <begin position="1"/>
        <end position="18"/>
    </location>
</feature>
<accession>A0A8S3UDV2</accession>
<gene>
    <name evidence="3" type="ORF">MEDL_56165</name>
</gene>
<name>A0A8S3UDV2_MYTED</name>
<organism evidence="3 4">
    <name type="scientific">Mytilus edulis</name>
    <name type="common">Blue mussel</name>
    <dbReference type="NCBI Taxonomy" id="6550"/>
    <lineage>
        <taxon>Eukaryota</taxon>
        <taxon>Metazoa</taxon>
        <taxon>Spiralia</taxon>
        <taxon>Lophotrochozoa</taxon>
        <taxon>Mollusca</taxon>
        <taxon>Bivalvia</taxon>
        <taxon>Autobranchia</taxon>
        <taxon>Pteriomorphia</taxon>
        <taxon>Mytilida</taxon>
        <taxon>Mytiloidea</taxon>
        <taxon>Mytilidae</taxon>
        <taxon>Mytilinae</taxon>
        <taxon>Mytilus</taxon>
    </lineage>
</organism>
<evidence type="ECO:0000256" key="1">
    <source>
        <dbReference type="SAM" id="MobiDB-lite"/>
    </source>
</evidence>
<feature type="compositionally biased region" description="Polar residues" evidence="1">
    <location>
        <begin position="63"/>
        <end position="98"/>
    </location>
</feature>
<feature type="compositionally biased region" description="Low complexity" evidence="1">
    <location>
        <begin position="51"/>
        <end position="62"/>
    </location>
</feature>
<sequence>MDTRLVVIISSLAVLSSATTSTDTITSTVPGNGGGSVPAISSISQTALNQSSLPSTSTTSHTANPSPSPQVSTNLTLAPTISISMPDKTSNASQLNNPTNHTISTTTTHSSNITSSSVLEENTTQDPSGTTEPPVNDPHTTIEPSTSKYICIYRKEKI</sequence>
<comment type="caution">
    <text evidence="3">The sequence shown here is derived from an EMBL/GenBank/DDBJ whole genome shotgun (WGS) entry which is preliminary data.</text>
</comment>
<evidence type="ECO:0000313" key="3">
    <source>
        <dbReference type="EMBL" id="CAG2244087.1"/>
    </source>
</evidence>
<evidence type="ECO:0000256" key="2">
    <source>
        <dbReference type="SAM" id="SignalP"/>
    </source>
</evidence>
<evidence type="ECO:0000313" key="4">
    <source>
        <dbReference type="Proteomes" id="UP000683360"/>
    </source>
</evidence>
<keyword evidence="4" id="KW-1185">Reference proteome</keyword>
<dbReference type="AlphaFoldDB" id="A0A8S3UDV2"/>
<dbReference type="Proteomes" id="UP000683360">
    <property type="component" value="Unassembled WGS sequence"/>
</dbReference>
<proteinExistence type="predicted"/>
<feature type="compositionally biased region" description="Low complexity" evidence="1">
    <location>
        <begin position="99"/>
        <end position="117"/>
    </location>
</feature>
<feature type="compositionally biased region" description="Polar residues" evidence="1">
    <location>
        <begin position="118"/>
        <end position="146"/>
    </location>
</feature>
<keyword evidence="2" id="KW-0732">Signal</keyword>
<feature type="chain" id="PRO_5035932302" evidence="2">
    <location>
        <begin position="19"/>
        <end position="158"/>
    </location>
</feature>